<name>A0A8T3D625_9TELE</name>
<dbReference type="EMBL" id="JAERUA010000013">
    <property type="protein sequence ID" value="KAI1892131.1"/>
    <property type="molecule type" value="Genomic_DNA"/>
</dbReference>
<comment type="caution">
    <text evidence="1">The sequence shown here is derived from an EMBL/GenBank/DDBJ whole genome shotgun (WGS) entry which is preliminary data.</text>
</comment>
<proteinExistence type="predicted"/>
<organism evidence="1 2">
    <name type="scientific">Albula goreensis</name>
    <dbReference type="NCBI Taxonomy" id="1534307"/>
    <lineage>
        <taxon>Eukaryota</taxon>
        <taxon>Metazoa</taxon>
        <taxon>Chordata</taxon>
        <taxon>Craniata</taxon>
        <taxon>Vertebrata</taxon>
        <taxon>Euteleostomi</taxon>
        <taxon>Actinopterygii</taxon>
        <taxon>Neopterygii</taxon>
        <taxon>Teleostei</taxon>
        <taxon>Albuliformes</taxon>
        <taxon>Albulidae</taxon>
        <taxon>Albula</taxon>
    </lineage>
</organism>
<sequence>MTVFCKGVLQVEPGAVVHMGSEQTVLCRSYAERCGRQFNILLNRQPQGPPQVINCSTVRLRLANTAPRAQLVCRVTQDGMQHTVCGMVLHSGCKP</sequence>
<dbReference type="AlphaFoldDB" id="A0A8T3D625"/>
<reference evidence="1" key="1">
    <citation type="submission" date="2021-01" db="EMBL/GenBank/DDBJ databases">
        <authorList>
            <person name="Zahm M."/>
            <person name="Roques C."/>
            <person name="Cabau C."/>
            <person name="Klopp C."/>
            <person name="Donnadieu C."/>
            <person name="Jouanno E."/>
            <person name="Lampietro C."/>
            <person name="Louis A."/>
            <person name="Herpin A."/>
            <person name="Echchiki A."/>
            <person name="Berthelot C."/>
            <person name="Parey E."/>
            <person name="Roest-Crollius H."/>
            <person name="Braasch I."/>
            <person name="Postlethwait J."/>
            <person name="Bobe J."/>
            <person name="Montfort J."/>
            <person name="Bouchez O."/>
            <person name="Begum T."/>
            <person name="Mejri S."/>
            <person name="Adams A."/>
            <person name="Chen W.-J."/>
            <person name="Guiguen Y."/>
        </authorList>
    </citation>
    <scope>NUCLEOTIDE SEQUENCE</scope>
    <source>
        <tissue evidence="1">Blood</tissue>
    </source>
</reference>
<evidence type="ECO:0000313" key="2">
    <source>
        <dbReference type="Proteomes" id="UP000829720"/>
    </source>
</evidence>
<keyword evidence="2" id="KW-1185">Reference proteome</keyword>
<evidence type="ECO:0000313" key="1">
    <source>
        <dbReference type="EMBL" id="KAI1892131.1"/>
    </source>
</evidence>
<accession>A0A8T3D625</accession>
<gene>
    <name evidence="1" type="ORF">AGOR_G00150800</name>
</gene>
<dbReference type="Proteomes" id="UP000829720">
    <property type="component" value="Unassembled WGS sequence"/>
</dbReference>
<protein>
    <submittedName>
        <fullName evidence="1">Uncharacterized protein</fullName>
    </submittedName>
</protein>